<dbReference type="PANTHER" id="PTHR46796:SF6">
    <property type="entry name" value="ARAC SUBFAMILY"/>
    <property type="match status" value="1"/>
</dbReference>
<dbReference type="SMART" id="SM00342">
    <property type="entry name" value="HTH_ARAC"/>
    <property type="match status" value="1"/>
</dbReference>
<dbReference type="InterPro" id="IPR018060">
    <property type="entry name" value="HTH_AraC"/>
</dbReference>
<dbReference type="Pfam" id="PF12833">
    <property type="entry name" value="HTH_18"/>
    <property type="match status" value="1"/>
</dbReference>
<keyword evidence="2" id="KW-0238">DNA-binding</keyword>
<proteinExistence type="predicted"/>
<sequence length="390" mass="43644">MASFSTPVEVVNVAGVNNPSRGSVSPLRSPVSPDSVTPIKPEPVAATHFVPGEIPRQYHLQLWRQACGFGTRVEPLEEQWRFLGTTSTWHAGDLVFMHAHTSPTQYRRTPQHTRPGRKGCVMLKLLLQGSHNSVIDDRHHFHARVGNITVQDWLQPFTTATSACEMLSVMVPRDLLRSSSLMNTRAPVTVWCADSTEYLLLKSALFTMRAQLEQATAEQARVLAAGFIGLLDGLLLNDRELLRHQYTDDSRLNLMKQYLNQHLQERGLGPERLVAIFHCSRATLYRLFQPDGGVAAYIQKQRLQQCLHELSRMQRGHQGLLDALATTWGFSTVGTFARQFKKHFGISALDALQARNTASVAVPAANTSNPLAGYWRQATRIDDWVRECSG</sequence>
<feature type="region of interest" description="Disordered" evidence="4">
    <location>
        <begin position="15"/>
        <end position="39"/>
    </location>
</feature>
<evidence type="ECO:0000256" key="3">
    <source>
        <dbReference type="ARBA" id="ARBA00023163"/>
    </source>
</evidence>
<keyword evidence="7" id="KW-1185">Reference proteome</keyword>
<reference evidence="7" key="1">
    <citation type="submission" date="2017-11" db="EMBL/GenBank/DDBJ databases">
        <title>The draft genome sequence of Chromatocurvus sp. F02.</title>
        <authorList>
            <person name="Du Z.-J."/>
            <person name="Chang Y.-Q."/>
        </authorList>
    </citation>
    <scope>NUCLEOTIDE SEQUENCE [LARGE SCALE GENOMIC DNA]</scope>
    <source>
        <strain evidence="7">F02</strain>
    </source>
</reference>
<dbReference type="PROSITE" id="PS01124">
    <property type="entry name" value="HTH_ARAC_FAMILY_2"/>
    <property type="match status" value="1"/>
</dbReference>
<evidence type="ECO:0000256" key="1">
    <source>
        <dbReference type="ARBA" id="ARBA00023015"/>
    </source>
</evidence>
<dbReference type="Gene3D" id="1.10.10.60">
    <property type="entry name" value="Homeodomain-like"/>
    <property type="match status" value="1"/>
</dbReference>
<gene>
    <name evidence="6" type="ORF">CWI75_09890</name>
</gene>
<dbReference type="InterPro" id="IPR050204">
    <property type="entry name" value="AraC_XylS_family_regulators"/>
</dbReference>
<evidence type="ECO:0000313" key="7">
    <source>
        <dbReference type="Proteomes" id="UP000234845"/>
    </source>
</evidence>
<evidence type="ECO:0000259" key="5">
    <source>
        <dbReference type="PROSITE" id="PS01124"/>
    </source>
</evidence>
<evidence type="ECO:0000256" key="4">
    <source>
        <dbReference type="SAM" id="MobiDB-lite"/>
    </source>
</evidence>
<dbReference type="GO" id="GO:0043565">
    <property type="term" value="F:sequence-specific DNA binding"/>
    <property type="evidence" value="ECO:0007669"/>
    <property type="project" value="InterPro"/>
</dbReference>
<protein>
    <recommendedName>
        <fullName evidence="5">HTH araC/xylS-type domain-containing protein</fullName>
    </recommendedName>
</protein>
<dbReference type="PANTHER" id="PTHR46796">
    <property type="entry name" value="HTH-TYPE TRANSCRIPTIONAL ACTIVATOR RHAS-RELATED"/>
    <property type="match status" value="1"/>
</dbReference>
<dbReference type="EMBL" id="PKLZ01000008">
    <property type="protein sequence ID" value="PLW82100.1"/>
    <property type="molecule type" value="Genomic_DNA"/>
</dbReference>
<feature type="domain" description="HTH araC/xylS-type" evidence="5">
    <location>
        <begin position="253"/>
        <end position="354"/>
    </location>
</feature>
<organism evidence="6 7">
    <name type="scientific">Kineobactrum sediminis</name>
    <dbReference type="NCBI Taxonomy" id="1905677"/>
    <lineage>
        <taxon>Bacteria</taxon>
        <taxon>Pseudomonadati</taxon>
        <taxon>Pseudomonadota</taxon>
        <taxon>Gammaproteobacteria</taxon>
        <taxon>Cellvibrionales</taxon>
        <taxon>Halieaceae</taxon>
        <taxon>Kineobactrum</taxon>
    </lineage>
</organism>
<evidence type="ECO:0000313" key="6">
    <source>
        <dbReference type="EMBL" id="PLW82100.1"/>
    </source>
</evidence>
<keyword evidence="1" id="KW-0805">Transcription regulation</keyword>
<accession>A0A2N5Y134</accession>
<evidence type="ECO:0000256" key="2">
    <source>
        <dbReference type="ARBA" id="ARBA00023125"/>
    </source>
</evidence>
<dbReference type="AlphaFoldDB" id="A0A2N5Y134"/>
<name>A0A2N5Y134_9GAMM</name>
<dbReference type="Proteomes" id="UP000234845">
    <property type="component" value="Unassembled WGS sequence"/>
</dbReference>
<dbReference type="GO" id="GO:0003700">
    <property type="term" value="F:DNA-binding transcription factor activity"/>
    <property type="evidence" value="ECO:0007669"/>
    <property type="project" value="InterPro"/>
</dbReference>
<comment type="caution">
    <text evidence="6">The sequence shown here is derived from an EMBL/GenBank/DDBJ whole genome shotgun (WGS) entry which is preliminary data.</text>
</comment>
<keyword evidence="3" id="KW-0804">Transcription</keyword>